<evidence type="ECO:0000259" key="1">
    <source>
        <dbReference type="Pfam" id="PF13682"/>
    </source>
</evidence>
<reference evidence="2" key="1">
    <citation type="submission" date="2020-08" db="EMBL/GenBank/DDBJ databases">
        <title>Novel species isolated from subtropical streams in China.</title>
        <authorList>
            <person name="Lu H."/>
        </authorList>
    </citation>
    <scope>NUCLEOTIDE SEQUENCE</scope>
    <source>
        <strain evidence="2">KACC 12607</strain>
    </source>
</reference>
<organism evidence="2 3">
    <name type="scientific">Undibacterium jejuense</name>
    <dbReference type="NCBI Taxonomy" id="1344949"/>
    <lineage>
        <taxon>Bacteria</taxon>
        <taxon>Pseudomonadati</taxon>
        <taxon>Pseudomonadota</taxon>
        <taxon>Betaproteobacteria</taxon>
        <taxon>Burkholderiales</taxon>
        <taxon>Oxalobacteraceae</taxon>
        <taxon>Undibacterium</taxon>
    </lineage>
</organism>
<proteinExistence type="predicted"/>
<protein>
    <submittedName>
        <fullName evidence="2">CZB domain-containing protein</fullName>
    </submittedName>
</protein>
<sequence>MDLNDAVAKHAEWKTKFRSAITKKEQMDASTISRDNCCELGKWLHGEAKQKFSVLGSYKDCVSKHALFHTEAGKVASAINAQKYSEAEAMINAGTVYASASSAVGVAIMKFKKEANI</sequence>
<gene>
    <name evidence="2" type="ORF">H8K32_09575</name>
</gene>
<evidence type="ECO:0000313" key="2">
    <source>
        <dbReference type="EMBL" id="MBC3862346.1"/>
    </source>
</evidence>
<comment type="caution">
    <text evidence="2">The sequence shown here is derived from an EMBL/GenBank/DDBJ whole genome shotgun (WGS) entry which is preliminary data.</text>
</comment>
<accession>A0A923KQ16</accession>
<feature type="domain" description="Chemoreceptor zinc-binding" evidence="1">
    <location>
        <begin position="10"/>
        <end position="75"/>
    </location>
</feature>
<dbReference type="RefSeq" id="WP_186912263.1">
    <property type="nucleotide sequence ID" value="NZ_JACOFV010000007.1"/>
</dbReference>
<dbReference type="Proteomes" id="UP000634011">
    <property type="component" value="Unassembled WGS sequence"/>
</dbReference>
<dbReference type="AlphaFoldDB" id="A0A923KQ16"/>
<dbReference type="Gene3D" id="1.20.120.30">
    <property type="entry name" value="Aspartate receptor, ligand-binding domain"/>
    <property type="match status" value="1"/>
</dbReference>
<dbReference type="InterPro" id="IPR025991">
    <property type="entry name" value="Chemoreceptor_zinc-bind_dom"/>
</dbReference>
<dbReference type="EMBL" id="JACOFV010000007">
    <property type="protein sequence ID" value="MBC3862346.1"/>
    <property type="molecule type" value="Genomic_DNA"/>
</dbReference>
<evidence type="ECO:0000313" key="3">
    <source>
        <dbReference type="Proteomes" id="UP000634011"/>
    </source>
</evidence>
<name>A0A923KQ16_9BURK</name>
<dbReference type="Pfam" id="PF13682">
    <property type="entry name" value="CZB"/>
    <property type="match status" value="1"/>
</dbReference>
<keyword evidence="3" id="KW-1185">Reference proteome</keyword>